<dbReference type="AlphaFoldDB" id="A0A1X7R4F0"/>
<feature type="repeat" description="WD" evidence="7">
    <location>
        <begin position="150"/>
        <end position="184"/>
    </location>
</feature>
<dbReference type="PROSITE" id="PS50082">
    <property type="entry name" value="WD_REPEATS_2"/>
    <property type="match status" value="4"/>
</dbReference>
<dbReference type="GO" id="GO:0043021">
    <property type="term" value="F:ribonucleoprotein complex binding"/>
    <property type="evidence" value="ECO:0007669"/>
    <property type="project" value="UniProtKB-UniRule"/>
</dbReference>
<dbReference type="GO" id="GO:0000463">
    <property type="term" value="P:maturation of LSU-rRNA from tricistronic rRNA transcript (SSU-rRNA, 5.8S rRNA, LSU-rRNA)"/>
    <property type="evidence" value="ECO:0007669"/>
    <property type="project" value="UniProtKB-UniRule"/>
</dbReference>
<evidence type="ECO:0000313" key="9">
    <source>
        <dbReference type="EMBL" id="SMN20547.1"/>
    </source>
</evidence>
<dbReference type="GO" id="GO:0070545">
    <property type="term" value="C:PeBoW complex"/>
    <property type="evidence" value="ECO:0007669"/>
    <property type="project" value="TreeGrafter"/>
</dbReference>
<name>A0A1X7R4F0_9SACH</name>
<keyword evidence="3 7" id="KW-0853">WD repeat</keyword>
<feature type="repeat" description="WD" evidence="7">
    <location>
        <begin position="211"/>
        <end position="243"/>
    </location>
</feature>
<evidence type="ECO:0000256" key="1">
    <source>
        <dbReference type="ARBA" id="ARBA00022517"/>
    </source>
</evidence>
<dbReference type="SMART" id="SM00320">
    <property type="entry name" value="WD40"/>
    <property type="match status" value="7"/>
</dbReference>
<sequence length="468" mass="51601">MSDDKSQVKIRFFTREKDESLQVQDTPMYVPIQLKRYGLSEIVNHLLSGERSDEDVATTPFDFLIDGQLLRSSLDDYLVKNGLSSEVALDIEYTRAVLPPSYLSSFSNEDWISSIDVTSGVEVPQRSIITGSYDGIVRTWNLSGQVEKMYSGHSAPIRAVKFVSNTRIVSAGNDRTLRIWKTKNSPVGSINGGEDADDELSVEEGKTLAILEGHSAPVVSLDVSTETSRIISASYDKSIGLWSTDYKAMNAVDPMEELNKSTNNKVSTAAKKRRKLALKDGSIRRRAPLSLLESHTAPVEQAIFDLNDNTVGYSVSQDHTIKTWDLVTARCVDTKTTSYSLLSIAQLSSLGLLACGSSARHITLHDPRADSSSSKITQQQLIGHKNFVVSLDTCPENEYMLCSGSHDGTVKVWDVRATAPMYTITRENGETKDKVFAVKWAEKVGIISGGEDKKVQINKGDNIFKSEQ</sequence>
<keyword evidence="5 6" id="KW-0539">Nucleus</keyword>
<comment type="subcellular location">
    <subcellularLocation>
        <location evidence="6">Nucleus</location>
        <location evidence="6">Nucleolus</location>
    </subcellularLocation>
    <subcellularLocation>
        <location evidence="6">Nucleus</location>
        <location evidence="6">Nucleoplasm</location>
    </subcellularLocation>
</comment>
<dbReference type="HAMAP" id="MF_03029">
    <property type="entry name" value="WDR12"/>
    <property type="match status" value="1"/>
</dbReference>
<evidence type="ECO:0000256" key="5">
    <source>
        <dbReference type="ARBA" id="ARBA00023242"/>
    </source>
</evidence>
<feature type="domain" description="NLE" evidence="8">
    <location>
        <begin position="8"/>
        <end position="78"/>
    </location>
</feature>
<proteinExistence type="inferred from homology"/>
<dbReference type="SUPFAM" id="SSF50978">
    <property type="entry name" value="WD40 repeat-like"/>
    <property type="match status" value="1"/>
</dbReference>
<evidence type="ECO:0000313" key="10">
    <source>
        <dbReference type="Proteomes" id="UP000196158"/>
    </source>
</evidence>
<dbReference type="Pfam" id="PF00400">
    <property type="entry name" value="WD40"/>
    <property type="match status" value="3"/>
</dbReference>
<keyword evidence="10" id="KW-1185">Reference proteome</keyword>
<keyword evidence="2 6" id="KW-0698">rRNA processing</keyword>
<dbReference type="FunFam" id="2.130.10.10:FF:000706">
    <property type="entry name" value="Ribosome biogenesis protein YTM1"/>
    <property type="match status" value="1"/>
</dbReference>
<dbReference type="InterPro" id="IPR001680">
    <property type="entry name" value="WD40_rpt"/>
</dbReference>
<feature type="repeat" description="WD" evidence="7">
    <location>
        <begin position="292"/>
        <end position="334"/>
    </location>
</feature>
<dbReference type="InterPro" id="IPR028599">
    <property type="entry name" value="WDR12/Ytm1"/>
</dbReference>
<reference evidence="9 10" key="1">
    <citation type="submission" date="2017-04" db="EMBL/GenBank/DDBJ databases">
        <authorList>
            <person name="Afonso C.L."/>
            <person name="Miller P.J."/>
            <person name="Scott M.A."/>
            <person name="Spackman E."/>
            <person name="Goraichik I."/>
            <person name="Dimitrov K.M."/>
            <person name="Suarez D.L."/>
            <person name="Swayne D.E."/>
        </authorList>
    </citation>
    <scope>NUCLEOTIDE SEQUENCE [LARGE SCALE GENOMIC DNA]</scope>
</reference>
<dbReference type="PROSITE" id="PS00678">
    <property type="entry name" value="WD_REPEATS_1"/>
    <property type="match status" value="1"/>
</dbReference>
<dbReference type="InterPro" id="IPR036322">
    <property type="entry name" value="WD40_repeat_dom_sf"/>
</dbReference>
<evidence type="ECO:0000256" key="6">
    <source>
        <dbReference type="HAMAP-Rule" id="MF_03029"/>
    </source>
</evidence>
<comment type="subunit">
    <text evidence="6">Component of the NOP7 complex, composed of ERB1, NOP7 and YTM1. Within the NOP7 complex ERB1 appears to interact directly with NOP7 and YTM1. The NOP7 complex also associates with the 66S pre-ribosome.</text>
</comment>
<dbReference type="GO" id="GO:0000466">
    <property type="term" value="P:maturation of 5.8S rRNA from tricistronic rRNA transcript (SSU-rRNA, 5.8S rRNA, LSU-rRNA)"/>
    <property type="evidence" value="ECO:0007669"/>
    <property type="project" value="UniProtKB-UniRule"/>
</dbReference>
<dbReference type="Proteomes" id="UP000196158">
    <property type="component" value="Unassembled WGS sequence"/>
</dbReference>
<dbReference type="InterPro" id="IPR019775">
    <property type="entry name" value="WD40_repeat_CS"/>
</dbReference>
<dbReference type="OrthoDB" id="10251381at2759"/>
<evidence type="ECO:0000256" key="3">
    <source>
        <dbReference type="ARBA" id="ARBA00022574"/>
    </source>
</evidence>
<dbReference type="Gene3D" id="2.130.10.10">
    <property type="entry name" value="YVTN repeat-like/Quinoprotein amine dehydrogenase"/>
    <property type="match status" value="1"/>
</dbReference>
<dbReference type="PANTHER" id="PTHR19855">
    <property type="entry name" value="WD40 REPEAT PROTEIN 12, 37"/>
    <property type="match status" value="1"/>
</dbReference>
<dbReference type="Pfam" id="PF08154">
    <property type="entry name" value="NLE"/>
    <property type="match status" value="1"/>
</dbReference>
<gene>
    <name evidence="6" type="primary">YTM1</name>
    <name evidence="9" type="ORF">KASA_0N05456G</name>
</gene>
<dbReference type="GO" id="GO:0030687">
    <property type="term" value="C:preribosome, large subunit precursor"/>
    <property type="evidence" value="ECO:0007669"/>
    <property type="project" value="UniProtKB-UniRule"/>
</dbReference>
<evidence type="ECO:0000256" key="4">
    <source>
        <dbReference type="ARBA" id="ARBA00022737"/>
    </source>
</evidence>
<keyword evidence="4" id="KW-0677">Repeat</keyword>
<dbReference type="PROSITE" id="PS50294">
    <property type="entry name" value="WD_REPEATS_REGION"/>
    <property type="match status" value="3"/>
</dbReference>
<feature type="repeat" description="WD" evidence="7">
    <location>
        <begin position="381"/>
        <end position="423"/>
    </location>
</feature>
<dbReference type="STRING" id="1789683.A0A1X7R4F0"/>
<organism evidence="9 10">
    <name type="scientific">Maudiozyma saulgeensis</name>
    <dbReference type="NCBI Taxonomy" id="1789683"/>
    <lineage>
        <taxon>Eukaryota</taxon>
        <taxon>Fungi</taxon>
        <taxon>Dikarya</taxon>
        <taxon>Ascomycota</taxon>
        <taxon>Saccharomycotina</taxon>
        <taxon>Saccharomycetes</taxon>
        <taxon>Saccharomycetales</taxon>
        <taxon>Saccharomycetaceae</taxon>
        <taxon>Maudiozyma</taxon>
    </lineage>
</organism>
<accession>A0A1X7R4F0</accession>
<dbReference type="PRINTS" id="PR00320">
    <property type="entry name" value="GPROTEINBRPT"/>
</dbReference>
<dbReference type="InterPro" id="IPR012972">
    <property type="entry name" value="NLE"/>
</dbReference>
<evidence type="ECO:0000256" key="2">
    <source>
        <dbReference type="ARBA" id="ARBA00022552"/>
    </source>
</evidence>
<comment type="function">
    <text evidence="6">Component of the NOP7 complex, which is required for maturation of the 25S and 5.8S ribosomal RNAs and formation of the 60S ribosome.</text>
</comment>
<keyword evidence="1 6" id="KW-0690">Ribosome biogenesis</keyword>
<dbReference type="EMBL" id="FXLY01000005">
    <property type="protein sequence ID" value="SMN20547.1"/>
    <property type="molecule type" value="Genomic_DNA"/>
</dbReference>
<evidence type="ECO:0000256" key="7">
    <source>
        <dbReference type="PROSITE-ProRule" id="PRU00221"/>
    </source>
</evidence>
<dbReference type="PANTHER" id="PTHR19855:SF11">
    <property type="entry name" value="RIBOSOME BIOGENESIS PROTEIN WDR12"/>
    <property type="match status" value="1"/>
</dbReference>
<evidence type="ECO:0000259" key="8">
    <source>
        <dbReference type="Pfam" id="PF08154"/>
    </source>
</evidence>
<protein>
    <recommendedName>
        <fullName evidence="6">Ribosome biogenesis protein YTM1</fullName>
    </recommendedName>
</protein>
<dbReference type="InterPro" id="IPR020472">
    <property type="entry name" value="WD40_PAC1"/>
</dbReference>
<dbReference type="InterPro" id="IPR015943">
    <property type="entry name" value="WD40/YVTN_repeat-like_dom_sf"/>
</dbReference>
<dbReference type="GO" id="GO:0005654">
    <property type="term" value="C:nucleoplasm"/>
    <property type="evidence" value="ECO:0007669"/>
    <property type="project" value="UniProtKB-SubCell"/>
</dbReference>
<dbReference type="CDD" id="cd00200">
    <property type="entry name" value="WD40"/>
    <property type="match status" value="1"/>
</dbReference>
<comment type="similarity">
    <text evidence="6">Belongs to the WD repeat WDR12/YTM1 family.</text>
</comment>